<comment type="caution">
    <text evidence="3">The sequence shown here is derived from an EMBL/GenBank/DDBJ whole genome shotgun (WGS) entry which is preliminary data.</text>
</comment>
<dbReference type="EMBL" id="SBIW01000008">
    <property type="protein sequence ID" value="RWY49464.1"/>
    <property type="molecule type" value="Genomic_DNA"/>
</dbReference>
<dbReference type="Gene3D" id="3.40.30.10">
    <property type="entry name" value="Glutaredoxin"/>
    <property type="match status" value="1"/>
</dbReference>
<accession>A0A3S3ULW0</accession>
<keyword evidence="4" id="KW-1185">Reference proteome</keyword>
<dbReference type="AlphaFoldDB" id="A0A3S3ULW0"/>
<proteinExistence type="predicted"/>
<dbReference type="GO" id="GO:0016491">
    <property type="term" value="F:oxidoreductase activity"/>
    <property type="evidence" value="ECO:0007669"/>
    <property type="project" value="InterPro"/>
</dbReference>
<feature type="chain" id="PRO_5018673983" evidence="1">
    <location>
        <begin position="21"/>
        <end position="245"/>
    </location>
</feature>
<name>A0A3S3ULW0_9SPHI</name>
<evidence type="ECO:0000256" key="1">
    <source>
        <dbReference type="SAM" id="SignalP"/>
    </source>
</evidence>
<dbReference type="GO" id="GO:0016209">
    <property type="term" value="F:antioxidant activity"/>
    <property type="evidence" value="ECO:0007669"/>
    <property type="project" value="InterPro"/>
</dbReference>
<organism evidence="3 4">
    <name type="scientific">Mucilaginibacter gilvus</name>
    <dbReference type="NCBI Taxonomy" id="2305909"/>
    <lineage>
        <taxon>Bacteria</taxon>
        <taxon>Pseudomonadati</taxon>
        <taxon>Bacteroidota</taxon>
        <taxon>Sphingobacteriia</taxon>
        <taxon>Sphingobacteriales</taxon>
        <taxon>Sphingobacteriaceae</taxon>
        <taxon>Mucilaginibacter</taxon>
    </lineage>
</organism>
<feature type="signal peptide" evidence="1">
    <location>
        <begin position="1"/>
        <end position="20"/>
    </location>
</feature>
<dbReference type="InterPro" id="IPR050553">
    <property type="entry name" value="Thioredoxin_ResA/DsbE_sf"/>
</dbReference>
<dbReference type="Pfam" id="PF00578">
    <property type="entry name" value="AhpC-TSA"/>
    <property type="match status" value="1"/>
</dbReference>
<dbReference type="PANTHER" id="PTHR42852:SF17">
    <property type="entry name" value="THIOREDOXIN-LIKE PROTEIN HI_1115"/>
    <property type="match status" value="1"/>
</dbReference>
<reference evidence="3 4" key="1">
    <citation type="submission" date="2019-01" db="EMBL/GenBank/DDBJ databases">
        <title>Mucilaginibacter antarcticum sp. nov., isolated from antarctic soil.</title>
        <authorList>
            <person name="Yan Y.-Q."/>
            <person name="Du Z.-J."/>
        </authorList>
    </citation>
    <scope>NUCLEOTIDE SEQUENCE [LARGE SCALE GENOMIC DNA]</scope>
    <source>
        <strain evidence="3 4">F01003</strain>
    </source>
</reference>
<protein>
    <submittedName>
        <fullName evidence="3">TlpA family protein disulfide reductase</fullName>
    </submittedName>
</protein>
<keyword evidence="1" id="KW-0732">Signal</keyword>
<dbReference type="SUPFAM" id="SSF52833">
    <property type="entry name" value="Thioredoxin-like"/>
    <property type="match status" value="1"/>
</dbReference>
<dbReference type="InterPro" id="IPR013766">
    <property type="entry name" value="Thioredoxin_domain"/>
</dbReference>
<dbReference type="OrthoDB" id="9815205at2"/>
<sequence length="245" mass="27403">MRKIVLLITLTFASIISAEAQEKPAVSKTMVVRSSTMEQKIVKDSTGAIVPYAQWHQMMVSGGYTLRSRGIDSDTMTLVKMTAEDIARRNNTRSRLPAMMLPPSPAFPIGKKKELFNAKDVNGNKVDFKALAGKVIVLNFWFIACEPCKQEIPELNKLVADNPDVVFIGIGLDLKYEIKDFLKVTPFNYRQIYDAREDCNRYGVNGYPTNVVIDKKGITRYSSSGFGSGSLTYLKKTIEEVKAEN</sequence>
<dbReference type="PROSITE" id="PS51352">
    <property type="entry name" value="THIOREDOXIN_2"/>
    <property type="match status" value="1"/>
</dbReference>
<dbReference type="CDD" id="cd02966">
    <property type="entry name" value="TlpA_like_family"/>
    <property type="match status" value="1"/>
</dbReference>
<dbReference type="InterPro" id="IPR036249">
    <property type="entry name" value="Thioredoxin-like_sf"/>
</dbReference>
<dbReference type="PANTHER" id="PTHR42852">
    <property type="entry name" value="THIOL:DISULFIDE INTERCHANGE PROTEIN DSBE"/>
    <property type="match status" value="1"/>
</dbReference>
<evidence type="ECO:0000313" key="3">
    <source>
        <dbReference type="EMBL" id="RWY49464.1"/>
    </source>
</evidence>
<gene>
    <name evidence="3" type="ORF">EPL05_18855</name>
</gene>
<dbReference type="Proteomes" id="UP000286701">
    <property type="component" value="Unassembled WGS sequence"/>
</dbReference>
<evidence type="ECO:0000259" key="2">
    <source>
        <dbReference type="PROSITE" id="PS51352"/>
    </source>
</evidence>
<feature type="domain" description="Thioredoxin" evidence="2">
    <location>
        <begin position="107"/>
        <end position="243"/>
    </location>
</feature>
<evidence type="ECO:0000313" key="4">
    <source>
        <dbReference type="Proteomes" id="UP000286701"/>
    </source>
</evidence>
<dbReference type="RefSeq" id="WP_128535536.1">
    <property type="nucleotide sequence ID" value="NZ_SBIW01000008.1"/>
</dbReference>
<dbReference type="InterPro" id="IPR000866">
    <property type="entry name" value="AhpC/TSA"/>
</dbReference>